<keyword evidence="3" id="KW-1185">Reference proteome</keyword>
<dbReference type="EMBL" id="PGGS01000193">
    <property type="protein sequence ID" value="PNH07178.1"/>
    <property type="molecule type" value="Genomic_DNA"/>
</dbReference>
<gene>
    <name evidence="2" type="ORF">TSOC_006413</name>
</gene>
<dbReference type="Proteomes" id="UP000236333">
    <property type="component" value="Unassembled WGS sequence"/>
</dbReference>
<feature type="compositionally biased region" description="Acidic residues" evidence="1">
    <location>
        <begin position="471"/>
        <end position="489"/>
    </location>
</feature>
<feature type="compositionally biased region" description="Acidic residues" evidence="1">
    <location>
        <begin position="497"/>
        <end position="518"/>
    </location>
</feature>
<comment type="caution">
    <text evidence="2">The sequence shown here is derived from an EMBL/GenBank/DDBJ whole genome shotgun (WGS) entry which is preliminary data.</text>
</comment>
<name>A0A2J8A3V2_9CHLO</name>
<feature type="non-terminal residue" evidence="2">
    <location>
        <position position="1"/>
    </location>
</feature>
<dbReference type="OrthoDB" id="534338at2759"/>
<proteinExistence type="predicted"/>
<sequence>AALGFAADDPGPTFLIPLLWNGPNNQVSAIKETLALAHLLAGGTGGGGAAFTTVLPDLLAHEFTDDGKHPNQPMVFEELFDREALRAGGVDHVLLRELRTSGGWGGNLSAVVCFRDYHWPPIRRMATLLGLTAPAEDAWLRSPASSTRGCSDAAVEQLRRLVQPFKFVGIVTFNDFTYPTSVLAGTLLLDCGGDACCQAYKEGSPSLRMSPQLLQLADGFVRAHAGGEQGRGFVASHIRPYPDLCVELWRLPKEELSYREVRRACMNDYLYEGLLPGLQALLHRFNTSSLFVMAHPAVRPRVFRMLEAANIRPVVMGMHHLEGVASPLVAASDRPNGTAERIRAVAAAPPGLLRSPASFSLLAMVEEAVAVAAAAFLGTAESSMTGAIMQERLAQGLAPASNFYFAPQSACRATPCPLPHFYEADVWRQWLTLKTKRMETRRKRDEASGKIDPRDGEGPGEAVEEAKEAGAADDAEGAEAAAEEVEVVEDAAVAAAAEEEAAAAEDMEEAEATAEEAAEAAKDTEEAEPTAEEAEGAEAAEDAAGADAAAEMAEASEEEEDAEAAEEGGAK</sequence>
<evidence type="ECO:0000313" key="3">
    <source>
        <dbReference type="Proteomes" id="UP000236333"/>
    </source>
</evidence>
<dbReference type="PANTHER" id="PTHR31288:SF22">
    <property type="entry name" value="O-FUCOSYLTRANSFERASE 9"/>
    <property type="match status" value="1"/>
</dbReference>
<dbReference type="PANTHER" id="PTHR31288">
    <property type="entry name" value="O-FUCOSYLTRANSFERASE FAMILY PROTEIN"/>
    <property type="match status" value="1"/>
</dbReference>
<feature type="compositionally biased region" description="Acidic residues" evidence="1">
    <location>
        <begin position="525"/>
        <end position="541"/>
    </location>
</feature>
<evidence type="ECO:0000313" key="2">
    <source>
        <dbReference type="EMBL" id="PNH07178.1"/>
    </source>
</evidence>
<feature type="compositionally biased region" description="Low complexity" evidence="1">
    <location>
        <begin position="542"/>
        <end position="553"/>
    </location>
</feature>
<protein>
    <submittedName>
        <fullName evidence="2">Uncharacterized protein</fullName>
    </submittedName>
</protein>
<organism evidence="2 3">
    <name type="scientific">Tetrabaena socialis</name>
    <dbReference type="NCBI Taxonomy" id="47790"/>
    <lineage>
        <taxon>Eukaryota</taxon>
        <taxon>Viridiplantae</taxon>
        <taxon>Chlorophyta</taxon>
        <taxon>core chlorophytes</taxon>
        <taxon>Chlorophyceae</taxon>
        <taxon>CS clade</taxon>
        <taxon>Chlamydomonadales</taxon>
        <taxon>Tetrabaenaceae</taxon>
        <taxon>Tetrabaena</taxon>
    </lineage>
</organism>
<feature type="compositionally biased region" description="Acidic residues" evidence="1">
    <location>
        <begin position="554"/>
        <end position="571"/>
    </location>
</feature>
<reference evidence="2 3" key="1">
    <citation type="journal article" date="2017" name="Mol. Biol. Evol.">
        <title>The 4-celled Tetrabaena socialis nuclear genome reveals the essential components for genetic control of cell number at the origin of multicellularity in the volvocine lineage.</title>
        <authorList>
            <person name="Featherston J."/>
            <person name="Arakaki Y."/>
            <person name="Hanschen E.R."/>
            <person name="Ferris P.J."/>
            <person name="Michod R.E."/>
            <person name="Olson B.J.S.C."/>
            <person name="Nozaki H."/>
            <person name="Durand P.M."/>
        </authorList>
    </citation>
    <scope>NUCLEOTIDE SEQUENCE [LARGE SCALE GENOMIC DNA]</scope>
    <source>
        <strain evidence="2 3">NIES-571</strain>
    </source>
</reference>
<dbReference type="InterPro" id="IPR024709">
    <property type="entry name" value="FucosylTrfase_pln"/>
</dbReference>
<feature type="region of interest" description="Disordered" evidence="1">
    <location>
        <begin position="438"/>
        <end position="571"/>
    </location>
</feature>
<accession>A0A2J8A3V2</accession>
<evidence type="ECO:0000256" key="1">
    <source>
        <dbReference type="SAM" id="MobiDB-lite"/>
    </source>
</evidence>
<dbReference type="AlphaFoldDB" id="A0A2J8A3V2"/>
<feature type="compositionally biased region" description="Basic and acidic residues" evidence="1">
    <location>
        <begin position="438"/>
        <end position="457"/>
    </location>
</feature>